<proteinExistence type="predicted"/>
<dbReference type="Gene3D" id="1.10.10.10">
    <property type="entry name" value="Winged helix-like DNA-binding domain superfamily/Winged helix DNA-binding domain"/>
    <property type="match status" value="1"/>
</dbReference>
<dbReference type="KEGG" id="bav:BAV0247"/>
<evidence type="ECO:0000313" key="5">
    <source>
        <dbReference type="EMBL" id="CAJ47852.1"/>
    </source>
</evidence>
<dbReference type="Gene3D" id="1.20.120.530">
    <property type="entry name" value="GntR ligand-binding domain-like"/>
    <property type="match status" value="1"/>
</dbReference>
<dbReference type="SMART" id="SM00895">
    <property type="entry name" value="FCD"/>
    <property type="match status" value="1"/>
</dbReference>
<dbReference type="InterPro" id="IPR000524">
    <property type="entry name" value="Tscrpt_reg_HTH_GntR"/>
</dbReference>
<feature type="domain" description="HTH gntR-type" evidence="4">
    <location>
        <begin position="10"/>
        <end position="78"/>
    </location>
</feature>
<dbReference type="EMBL" id="AM167904">
    <property type="protein sequence ID" value="CAJ47852.1"/>
    <property type="molecule type" value="Genomic_DNA"/>
</dbReference>
<keyword evidence="3" id="KW-0804">Transcription</keyword>
<gene>
    <name evidence="5" type="ordered locus">BAV0247</name>
</gene>
<evidence type="ECO:0000256" key="1">
    <source>
        <dbReference type="ARBA" id="ARBA00023015"/>
    </source>
</evidence>
<dbReference type="InterPro" id="IPR008920">
    <property type="entry name" value="TF_FadR/GntR_C"/>
</dbReference>
<dbReference type="HOGENOM" id="CLU_017584_9_1_4"/>
<evidence type="ECO:0000259" key="4">
    <source>
        <dbReference type="PROSITE" id="PS50949"/>
    </source>
</evidence>
<dbReference type="GO" id="GO:0003677">
    <property type="term" value="F:DNA binding"/>
    <property type="evidence" value="ECO:0007669"/>
    <property type="project" value="UniProtKB-KW"/>
</dbReference>
<evidence type="ECO:0000256" key="3">
    <source>
        <dbReference type="ARBA" id="ARBA00023163"/>
    </source>
</evidence>
<name>Q2L093_BORA1</name>
<dbReference type="PANTHER" id="PTHR43537">
    <property type="entry name" value="TRANSCRIPTIONAL REGULATOR, GNTR FAMILY"/>
    <property type="match status" value="1"/>
</dbReference>
<reference evidence="5 6" key="1">
    <citation type="journal article" date="2006" name="J. Bacteriol.">
        <title>Comparison of the genome sequence of the poultry pathogen Bordetella avium with those of B. bronchiseptica, B. pertussis, and B. parapertussis reveals extensive diversity in surface structures associated with host interaction.</title>
        <authorList>
            <person name="Sebaihia M."/>
            <person name="Preston A."/>
            <person name="Maskell D.J."/>
            <person name="Kuzmiak H."/>
            <person name="Connell T.D."/>
            <person name="King N.D."/>
            <person name="Orndorff P.E."/>
            <person name="Miyamoto D.M."/>
            <person name="Thomson N.R."/>
            <person name="Harris D."/>
            <person name="Goble A."/>
            <person name="Lord A."/>
            <person name="Murphy L."/>
            <person name="Quail M.A."/>
            <person name="Rutter S."/>
            <person name="Squares R."/>
            <person name="Squares S."/>
            <person name="Woodward J."/>
            <person name="Parkhill J."/>
            <person name="Temple L.M."/>
        </authorList>
    </citation>
    <scope>NUCLEOTIDE SEQUENCE [LARGE SCALE GENOMIC DNA]</scope>
    <source>
        <strain evidence="5 6">197N</strain>
    </source>
</reference>
<keyword evidence="1" id="KW-0805">Transcription regulation</keyword>
<dbReference type="SUPFAM" id="SSF46785">
    <property type="entry name" value="Winged helix' DNA-binding domain"/>
    <property type="match status" value="1"/>
</dbReference>
<evidence type="ECO:0000256" key="2">
    <source>
        <dbReference type="ARBA" id="ARBA00023125"/>
    </source>
</evidence>
<protein>
    <submittedName>
        <fullName evidence="5">GntR-family transcriptional regulator</fullName>
    </submittedName>
</protein>
<dbReference type="InterPro" id="IPR036390">
    <property type="entry name" value="WH_DNA-bd_sf"/>
</dbReference>
<dbReference type="SUPFAM" id="SSF48008">
    <property type="entry name" value="GntR ligand-binding domain-like"/>
    <property type="match status" value="1"/>
</dbReference>
<dbReference type="InterPro" id="IPR036388">
    <property type="entry name" value="WH-like_DNA-bd_sf"/>
</dbReference>
<dbReference type="Pfam" id="PF07729">
    <property type="entry name" value="FCD"/>
    <property type="match status" value="1"/>
</dbReference>
<dbReference type="InterPro" id="IPR011711">
    <property type="entry name" value="GntR_C"/>
</dbReference>
<dbReference type="AlphaFoldDB" id="Q2L093"/>
<dbReference type="eggNOG" id="COG2186">
    <property type="taxonomic scope" value="Bacteria"/>
</dbReference>
<dbReference type="Proteomes" id="UP000001977">
    <property type="component" value="Chromosome"/>
</dbReference>
<dbReference type="Pfam" id="PF00392">
    <property type="entry name" value="GntR"/>
    <property type="match status" value="1"/>
</dbReference>
<evidence type="ECO:0000313" key="6">
    <source>
        <dbReference type="Proteomes" id="UP000001977"/>
    </source>
</evidence>
<dbReference type="GO" id="GO:0003700">
    <property type="term" value="F:DNA-binding transcription factor activity"/>
    <property type="evidence" value="ECO:0007669"/>
    <property type="project" value="InterPro"/>
</dbReference>
<keyword evidence="2" id="KW-0238">DNA-binding</keyword>
<keyword evidence="6" id="KW-1185">Reference proteome</keyword>
<accession>Q2L093</accession>
<dbReference type="PRINTS" id="PR00035">
    <property type="entry name" value="HTHGNTR"/>
</dbReference>
<dbReference type="CDD" id="cd07377">
    <property type="entry name" value="WHTH_GntR"/>
    <property type="match status" value="1"/>
</dbReference>
<dbReference type="PANTHER" id="PTHR43537:SF5">
    <property type="entry name" value="UXU OPERON TRANSCRIPTIONAL REGULATOR"/>
    <property type="match status" value="1"/>
</dbReference>
<dbReference type="STRING" id="360910.BAV0247"/>
<organism evidence="5 6">
    <name type="scientific">Bordetella avium (strain 197N)</name>
    <dbReference type="NCBI Taxonomy" id="360910"/>
    <lineage>
        <taxon>Bacteria</taxon>
        <taxon>Pseudomonadati</taxon>
        <taxon>Pseudomonadota</taxon>
        <taxon>Betaproteobacteria</taxon>
        <taxon>Burkholderiales</taxon>
        <taxon>Alcaligenaceae</taxon>
        <taxon>Bordetella</taxon>
    </lineage>
</organism>
<dbReference type="PROSITE" id="PS50949">
    <property type="entry name" value="HTH_GNTR"/>
    <property type="match status" value="1"/>
</dbReference>
<sequence>MAYNPAMQTQTLTEQVARQLADAIGQGVYPVGDKLPSGRALAEHYGVSAAVIREATERLRSQGLVRTRQGSGCTVIARTGVQGFQVPPGMDRAALGAVYELRMDLEAGAAALAAQRRDSADLRAMDNALATLGHHLEDPVQGGEHDVAFHLAVASATHNDHYQRLLQYLNLQLRQAVTTARANTARQQGLARAVHDEHIAVFEAIRNGDADAARIAALRHLRNAASRLQLDFSLTD</sequence>
<dbReference type="SMART" id="SM00345">
    <property type="entry name" value="HTH_GNTR"/>
    <property type="match status" value="1"/>
</dbReference>